<evidence type="ECO:0000259" key="2">
    <source>
        <dbReference type="PROSITE" id="PS50280"/>
    </source>
</evidence>
<evidence type="ECO:0000313" key="4">
    <source>
        <dbReference type="Proteomes" id="UP001390339"/>
    </source>
</evidence>
<dbReference type="PROSITE" id="PS50280">
    <property type="entry name" value="SET"/>
    <property type="match status" value="1"/>
</dbReference>
<dbReference type="PANTHER" id="PTHR47332">
    <property type="entry name" value="SET DOMAIN-CONTAINING PROTEIN 5"/>
    <property type="match status" value="1"/>
</dbReference>
<feature type="domain" description="SET" evidence="2">
    <location>
        <begin position="25"/>
        <end position="199"/>
    </location>
</feature>
<proteinExistence type="predicted"/>
<dbReference type="PANTHER" id="PTHR47332:SF4">
    <property type="entry name" value="SET DOMAIN-CONTAINING PROTEIN 5"/>
    <property type="match status" value="1"/>
</dbReference>
<name>A0ABR2JIW0_9PEZI</name>
<dbReference type="EMBL" id="JAPCWZ010000002">
    <property type="protein sequence ID" value="KAK8877745.1"/>
    <property type="molecule type" value="Genomic_DNA"/>
</dbReference>
<keyword evidence="4" id="KW-1185">Reference proteome</keyword>
<dbReference type="Pfam" id="PF00856">
    <property type="entry name" value="SET"/>
    <property type="match status" value="1"/>
</dbReference>
<dbReference type="Proteomes" id="UP001390339">
    <property type="component" value="Unassembled WGS sequence"/>
</dbReference>
<dbReference type="Gene3D" id="2.170.270.10">
    <property type="entry name" value="SET domain"/>
    <property type="match status" value="1"/>
</dbReference>
<dbReference type="InterPro" id="IPR053185">
    <property type="entry name" value="SET_domain_protein"/>
</dbReference>
<comment type="caution">
    <text evidence="3">The sequence shown here is derived from an EMBL/GenBank/DDBJ whole genome shotgun (WGS) entry which is preliminary data.</text>
</comment>
<evidence type="ECO:0000313" key="3">
    <source>
        <dbReference type="EMBL" id="KAK8877745.1"/>
    </source>
</evidence>
<accession>A0ABR2JIW0</accession>
<gene>
    <name evidence="3" type="ORF">PGQ11_002691</name>
</gene>
<reference evidence="3 4" key="1">
    <citation type="journal article" date="2024" name="IMA Fungus">
        <title>Apiospora arundinis, a panoply of carbohydrate-active enzymes and secondary metabolites.</title>
        <authorList>
            <person name="Sorensen T."/>
            <person name="Petersen C."/>
            <person name="Muurmann A.T."/>
            <person name="Christiansen J.V."/>
            <person name="Brundto M.L."/>
            <person name="Overgaard C.K."/>
            <person name="Boysen A.T."/>
            <person name="Wollenberg R.D."/>
            <person name="Larsen T.O."/>
            <person name="Sorensen J.L."/>
            <person name="Nielsen K.L."/>
            <person name="Sondergaard T.E."/>
        </authorList>
    </citation>
    <scope>NUCLEOTIDE SEQUENCE [LARGE SCALE GENOMIC DNA]</scope>
    <source>
        <strain evidence="3 4">AAU 773</strain>
    </source>
</reference>
<feature type="region of interest" description="Disordered" evidence="1">
    <location>
        <begin position="367"/>
        <end position="412"/>
    </location>
</feature>
<protein>
    <submittedName>
        <fullName evidence="3">SET domain-containing protein</fullName>
    </submittedName>
</protein>
<dbReference type="SUPFAM" id="SSF82199">
    <property type="entry name" value="SET domain"/>
    <property type="match status" value="1"/>
</dbReference>
<sequence length="412" mass="47900">MAEIEEVNYEAANNNEVGNVPQPLHNFAIKPTWDNKGNGIFTNVEINTGTIIVQEFPVMRHYERPQGFDNALIPGLIQQYDSLRREVQDELLTLHCKRMDDEDDGPVFEFMRNYTRANGARLTLPECRMYTRVVVILWSCQIGFLDKNGDEHRALYLHTSRFNHRCWPNVILNITTDGYITLRARHRILQGAELTISYIEMNNLRNTRRQMLLQEFGFECQCDVCDEEDLRPDAGMYEARVAELQIYDMGETMRMYRENLFHQLPLEDARQLLKRCTKRWVLYCKLFWNDYAFYEMCNIADLWARWWQLTPNNNPPINPQARYLWTEWRKAMNALGQLAPRIMDPDDHHLVSVRQAAAVGYPNIIPPQPLAEDEAANSPTPQGRARRARSATPFGEPEPLDADSPGYNSSGP</sequence>
<dbReference type="SMART" id="SM00317">
    <property type="entry name" value="SET"/>
    <property type="match status" value="1"/>
</dbReference>
<evidence type="ECO:0000256" key="1">
    <source>
        <dbReference type="SAM" id="MobiDB-lite"/>
    </source>
</evidence>
<dbReference type="InterPro" id="IPR046341">
    <property type="entry name" value="SET_dom_sf"/>
</dbReference>
<dbReference type="CDD" id="cd20071">
    <property type="entry name" value="SET_SMYD"/>
    <property type="match status" value="1"/>
</dbReference>
<dbReference type="InterPro" id="IPR001214">
    <property type="entry name" value="SET_dom"/>
</dbReference>
<organism evidence="3 4">
    <name type="scientific">Apiospora arundinis</name>
    <dbReference type="NCBI Taxonomy" id="335852"/>
    <lineage>
        <taxon>Eukaryota</taxon>
        <taxon>Fungi</taxon>
        <taxon>Dikarya</taxon>
        <taxon>Ascomycota</taxon>
        <taxon>Pezizomycotina</taxon>
        <taxon>Sordariomycetes</taxon>
        <taxon>Xylariomycetidae</taxon>
        <taxon>Amphisphaeriales</taxon>
        <taxon>Apiosporaceae</taxon>
        <taxon>Apiospora</taxon>
    </lineage>
</organism>